<dbReference type="Proteomes" id="UP000612456">
    <property type="component" value="Unassembled WGS sequence"/>
</dbReference>
<accession>A0A917DX99</accession>
<evidence type="ECO:0000313" key="2">
    <source>
        <dbReference type="Proteomes" id="UP000612456"/>
    </source>
</evidence>
<dbReference type="AlphaFoldDB" id="A0A917DX99"/>
<reference evidence="1" key="1">
    <citation type="journal article" date="2014" name="Int. J. Syst. Evol. Microbiol.">
        <title>Complete genome sequence of Corynebacterium casei LMG S-19264T (=DSM 44701T), isolated from a smear-ripened cheese.</title>
        <authorList>
            <consortium name="US DOE Joint Genome Institute (JGI-PGF)"/>
            <person name="Walter F."/>
            <person name="Albersmeier A."/>
            <person name="Kalinowski J."/>
            <person name="Ruckert C."/>
        </authorList>
    </citation>
    <scope>NUCLEOTIDE SEQUENCE</scope>
    <source>
        <strain evidence="1">CGMCC 1.15178</strain>
    </source>
</reference>
<comment type="caution">
    <text evidence="1">The sequence shown here is derived from an EMBL/GenBank/DDBJ whole genome shotgun (WGS) entry which is preliminary data.</text>
</comment>
<reference evidence="1" key="2">
    <citation type="submission" date="2020-09" db="EMBL/GenBank/DDBJ databases">
        <authorList>
            <person name="Sun Q."/>
            <person name="Zhou Y."/>
        </authorList>
    </citation>
    <scope>NUCLEOTIDE SEQUENCE</scope>
    <source>
        <strain evidence="1">CGMCC 1.15178</strain>
    </source>
</reference>
<gene>
    <name evidence="1" type="ORF">GCM10010911_41260</name>
</gene>
<evidence type="ECO:0000313" key="1">
    <source>
        <dbReference type="EMBL" id="GGD78911.1"/>
    </source>
</evidence>
<name>A0A917DX99_9BACL</name>
<protein>
    <submittedName>
        <fullName evidence="1">Uncharacterized protein</fullName>
    </submittedName>
</protein>
<organism evidence="1 2">
    <name type="scientific">Paenibacillus nasutitermitis</name>
    <dbReference type="NCBI Taxonomy" id="1652958"/>
    <lineage>
        <taxon>Bacteria</taxon>
        <taxon>Bacillati</taxon>
        <taxon>Bacillota</taxon>
        <taxon>Bacilli</taxon>
        <taxon>Bacillales</taxon>
        <taxon>Paenibacillaceae</taxon>
        <taxon>Paenibacillus</taxon>
    </lineage>
</organism>
<dbReference type="EMBL" id="BMHP01000003">
    <property type="protein sequence ID" value="GGD78911.1"/>
    <property type="molecule type" value="Genomic_DNA"/>
</dbReference>
<keyword evidence="2" id="KW-1185">Reference proteome</keyword>
<sequence length="66" mass="7364">MIPYNKRCYGATIRSLGATGKSKLTGRDDMNPVIGLDISKEESHGQAFLERGKPFKGTFHFDGYVR</sequence>
<proteinExistence type="predicted"/>